<dbReference type="EMBL" id="CP017555">
    <property type="protein sequence ID" value="AOW02633.1"/>
    <property type="molecule type" value="Genomic_DNA"/>
</dbReference>
<accession>A0A1D8NAI4</accession>
<gene>
    <name evidence="1" type="ORF">YALI1_C14500g</name>
</gene>
<dbReference type="AlphaFoldDB" id="A0A1D8NAI4"/>
<proteinExistence type="predicted"/>
<evidence type="ECO:0000313" key="2">
    <source>
        <dbReference type="Proteomes" id="UP000182444"/>
    </source>
</evidence>
<dbReference type="VEuPathDB" id="FungiDB:YALI0_C10274g"/>
<reference evidence="1 2" key="1">
    <citation type="journal article" date="2016" name="PLoS ONE">
        <title>Sequence Assembly of Yarrowia lipolytica Strain W29/CLIB89 Shows Transposable Element Diversity.</title>
        <authorList>
            <person name="Magnan C."/>
            <person name="Yu J."/>
            <person name="Chang I."/>
            <person name="Jahn E."/>
            <person name="Kanomata Y."/>
            <person name="Wu J."/>
            <person name="Zeller M."/>
            <person name="Oakes M."/>
            <person name="Baldi P."/>
            <person name="Sandmeyer S."/>
        </authorList>
    </citation>
    <scope>NUCLEOTIDE SEQUENCE [LARGE SCALE GENOMIC DNA]</scope>
    <source>
        <strain evidence="2">CLIB89(W29)</strain>
    </source>
</reference>
<dbReference type="RefSeq" id="XP_068138384.1">
    <property type="nucleotide sequence ID" value="XM_068282283.1"/>
</dbReference>
<dbReference type="VEuPathDB" id="FungiDB:YALI1_C14500g"/>
<protein>
    <submittedName>
        <fullName evidence="1">Uncharacterized protein</fullName>
    </submittedName>
</protein>
<dbReference type="Proteomes" id="UP000182444">
    <property type="component" value="Chromosome 1C"/>
</dbReference>
<name>A0A1D8NAI4_YARLL</name>
<organism evidence="1 2">
    <name type="scientific">Yarrowia lipolytica</name>
    <name type="common">Candida lipolytica</name>
    <dbReference type="NCBI Taxonomy" id="4952"/>
    <lineage>
        <taxon>Eukaryota</taxon>
        <taxon>Fungi</taxon>
        <taxon>Dikarya</taxon>
        <taxon>Ascomycota</taxon>
        <taxon>Saccharomycotina</taxon>
        <taxon>Dipodascomycetes</taxon>
        <taxon>Dipodascales</taxon>
        <taxon>Dipodascales incertae sedis</taxon>
        <taxon>Yarrowia</taxon>
    </lineage>
</organism>
<evidence type="ECO:0000313" key="1">
    <source>
        <dbReference type="EMBL" id="AOW02633.1"/>
    </source>
</evidence>
<dbReference type="GeneID" id="94582922"/>
<sequence>MYAVTPTTTWNTVPQGHCSSMRHTWIQEMVVRGDHSRDTRHWHQQLRHKPLASAVDTMAAMFLCFATVAMSLCHQHLAPVHSVINTSPLCTPSVSLTPQRHTHFQYGSDDEEELSSTVSPKFSGWRCIKFVLVSTKGRFGTSGKAPMKRRFERLILTQRLQRPAAVFRRFPNADICPQRPYSTTFNSSPPLPQDANIVFVSDRKYHGQE</sequence>